<keyword evidence="5 6" id="KW-0472">Membrane</keyword>
<dbReference type="KEGG" id="snan:I6N98_15220"/>
<dbReference type="Proteomes" id="UP000596063">
    <property type="component" value="Chromosome"/>
</dbReference>
<evidence type="ECO:0000256" key="2">
    <source>
        <dbReference type="ARBA" id="ARBA00006971"/>
    </source>
</evidence>
<accession>A0A7T4QZH8</accession>
<comment type="function">
    <text evidence="6">HflC and HflK could encode or regulate a protease.</text>
</comment>
<protein>
    <recommendedName>
        <fullName evidence="6">Protein HflK</fullName>
    </recommendedName>
</protein>
<feature type="coiled-coil region" evidence="7">
    <location>
        <begin position="230"/>
        <end position="257"/>
    </location>
</feature>
<dbReference type="GO" id="GO:0006508">
    <property type="term" value="P:proteolysis"/>
    <property type="evidence" value="ECO:0007669"/>
    <property type="project" value="UniProtKB-KW"/>
</dbReference>
<organism evidence="10 11">
    <name type="scientific">Spongiibacter nanhainus</name>
    <dbReference type="NCBI Taxonomy" id="2794344"/>
    <lineage>
        <taxon>Bacteria</taxon>
        <taxon>Pseudomonadati</taxon>
        <taxon>Pseudomonadota</taxon>
        <taxon>Gammaproteobacteria</taxon>
        <taxon>Cellvibrionales</taxon>
        <taxon>Spongiibacteraceae</taxon>
        <taxon>Spongiibacter</taxon>
    </lineage>
</organism>
<dbReference type="SUPFAM" id="SSF117892">
    <property type="entry name" value="Band 7/SPFH domain"/>
    <property type="match status" value="1"/>
</dbReference>
<comment type="subunit">
    <text evidence="6">HflC and HflK may interact to form a multimeric complex.</text>
</comment>
<dbReference type="Pfam" id="PF01145">
    <property type="entry name" value="Band_7"/>
    <property type="match status" value="1"/>
</dbReference>
<sequence length="382" mass="42476">MAWNEPGGGRDNDPWGGGGKNQGPPDLDEALKKLQERLNKIFGGGNGNRGNSGGGGFQLSPSALVVLAVLAVSVWGLFGFYQVDQQERAVVLRLGQYYQTVMPGLRWNPPLVDEVNVINVTKVRAASSRGQMLTEDENIVDIAVSVQYTVANPSDFLLKVKSPELSLEHALESALRHVVGSSRMDQVITEGREEVARDTQERLQAYLNTYQSGIQVAKVNIDDAQPPSQVQDAFDDVTRAKEDRERLKNEAEAYANGIIPEARGKAQRQLEEAQGYKEQVIANAQGQAQRFSQLLAEYKKAPKVTRERLYIDAIQEVYSESTKVMVDVEGGNNMMYLPLDKLMDSSASARQPRNQEVDIRELTDKVIEQLRRDSQSTRREGR</sequence>
<feature type="domain" description="Band 7" evidence="9">
    <location>
        <begin position="78"/>
        <end position="238"/>
    </location>
</feature>
<name>A0A7T4QZH8_9GAMM</name>
<evidence type="ECO:0000256" key="4">
    <source>
        <dbReference type="ARBA" id="ARBA00022989"/>
    </source>
</evidence>
<evidence type="ECO:0000256" key="3">
    <source>
        <dbReference type="ARBA" id="ARBA00022692"/>
    </source>
</evidence>
<dbReference type="RefSeq" id="WP_198569179.1">
    <property type="nucleotide sequence ID" value="NZ_CP066167.1"/>
</dbReference>
<reference evidence="10 11" key="1">
    <citation type="submission" date="2020-12" db="EMBL/GenBank/DDBJ databases">
        <authorList>
            <person name="Shan Y."/>
        </authorList>
    </citation>
    <scope>NUCLEOTIDE SEQUENCE [LARGE SCALE GENOMIC DNA]</scope>
    <source>
        <strain evidence="11">csc3.9</strain>
    </source>
</reference>
<dbReference type="Gene3D" id="3.30.479.30">
    <property type="entry name" value="Band 7 domain"/>
    <property type="match status" value="1"/>
</dbReference>
<dbReference type="InterPro" id="IPR001107">
    <property type="entry name" value="Band_7"/>
</dbReference>
<keyword evidence="11" id="KW-1185">Reference proteome</keyword>
<feature type="transmembrane region" description="Helical" evidence="6">
    <location>
        <begin position="63"/>
        <end position="83"/>
    </location>
</feature>
<dbReference type="InterPro" id="IPR050710">
    <property type="entry name" value="Band7/mec-2_domain"/>
</dbReference>
<evidence type="ECO:0000313" key="11">
    <source>
        <dbReference type="Proteomes" id="UP000596063"/>
    </source>
</evidence>
<keyword evidence="10" id="KW-0645">Protease</keyword>
<keyword evidence="3 6" id="KW-0812">Transmembrane</keyword>
<dbReference type="InterPro" id="IPR036013">
    <property type="entry name" value="Band_7/SPFH_dom_sf"/>
</dbReference>
<evidence type="ECO:0000313" key="10">
    <source>
        <dbReference type="EMBL" id="QQD17680.1"/>
    </source>
</evidence>
<keyword evidence="7" id="KW-0175">Coiled coil</keyword>
<dbReference type="InterPro" id="IPR001972">
    <property type="entry name" value="Stomatin_HflK_fam"/>
</dbReference>
<dbReference type="AlphaFoldDB" id="A0A7T4QZH8"/>
<gene>
    <name evidence="10" type="primary">hflK</name>
    <name evidence="10" type="ORF">I6N98_15220</name>
</gene>
<dbReference type="GO" id="GO:0008233">
    <property type="term" value="F:peptidase activity"/>
    <property type="evidence" value="ECO:0007669"/>
    <property type="project" value="UniProtKB-KW"/>
</dbReference>
<comment type="similarity">
    <text evidence="2 6">Belongs to the band 7/mec-2 family. HflK subfamily.</text>
</comment>
<dbReference type="PRINTS" id="PR00721">
    <property type="entry name" value="STOMATIN"/>
</dbReference>
<evidence type="ECO:0000256" key="8">
    <source>
        <dbReference type="SAM" id="MobiDB-lite"/>
    </source>
</evidence>
<evidence type="ECO:0000256" key="5">
    <source>
        <dbReference type="ARBA" id="ARBA00023136"/>
    </source>
</evidence>
<evidence type="ECO:0000256" key="6">
    <source>
        <dbReference type="RuleBase" id="RU364113"/>
    </source>
</evidence>
<dbReference type="GO" id="GO:0016020">
    <property type="term" value="C:membrane"/>
    <property type="evidence" value="ECO:0007669"/>
    <property type="project" value="UniProtKB-SubCell"/>
</dbReference>
<keyword evidence="10" id="KW-0378">Hydrolase</keyword>
<keyword evidence="4 6" id="KW-1133">Transmembrane helix</keyword>
<dbReference type="EMBL" id="CP066167">
    <property type="protein sequence ID" value="QQD17680.1"/>
    <property type="molecule type" value="Genomic_DNA"/>
</dbReference>
<evidence type="ECO:0000259" key="9">
    <source>
        <dbReference type="SMART" id="SM00244"/>
    </source>
</evidence>
<dbReference type="SMART" id="SM00244">
    <property type="entry name" value="PHB"/>
    <property type="match status" value="1"/>
</dbReference>
<evidence type="ECO:0000256" key="1">
    <source>
        <dbReference type="ARBA" id="ARBA00004167"/>
    </source>
</evidence>
<dbReference type="InterPro" id="IPR010201">
    <property type="entry name" value="HflK"/>
</dbReference>
<dbReference type="InterPro" id="IPR020980">
    <property type="entry name" value="Membrane_HflK_N"/>
</dbReference>
<feature type="region of interest" description="Disordered" evidence="8">
    <location>
        <begin position="1"/>
        <end position="27"/>
    </location>
</feature>
<dbReference type="Pfam" id="PF12221">
    <property type="entry name" value="HflK_N"/>
    <property type="match status" value="1"/>
</dbReference>
<proteinExistence type="inferred from homology"/>
<dbReference type="PANTHER" id="PTHR43327">
    <property type="entry name" value="STOMATIN-LIKE PROTEIN 2, MITOCHONDRIAL"/>
    <property type="match status" value="1"/>
</dbReference>
<evidence type="ECO:0000256" key="7">
    <source>
        <dbReference type="SAM" id="Coils"/>
    </source>
</evidence>
<dbReference type="PANTHER" id="PTHR43327:SF2">
    <property type="entry name" value="MODULATOR OF FTSH PROTEASE HFLK"/>
    <property type="match status" value="1"/>
</dbReference>
<dbReference type="NCBIfam" id="TIGR01933">
    <property type="entry name" value="hflK"/>
    <property type="match status" value="1"/>
</dbReference>
<dbReference type="CDD" id="cd03404">
    <property type="entry name" value="SPFH_HflK"/>
    <property type="match status" value="1"/>
</dbReference>
<comment type="subcellular location">
    <subcellularLocation>
        <location evidence="1">Membrane</location>
        <topology evidence="1">Single-pass membrane protein</topology>
    </subcellularLocation>
</comment>